<name>A0A5P3MRX0_NEIAN</name>
<dbReference type="OrthoDB" id="8612870at2"/>
<dbReference type="SUPFAM" id="SSF52091">
    <property type="entry name" value="SpoIIaa-like"/>
    <property type="match status" value="1"/>
</dbReference>
<dbReference type="RefSeq" id="WP_123795780.1">
    <property type="nucleotide sequence ID" value="NZ_CP031699.1"/>
</dbReference>
<dbReference type="EMBL" id="CP031699">
    <property type="protein sequence ID" value="QEY23845.1"/>
    <property type="molecule type" value="Genomic_DNA"/>
</dbReference>
<protein>
    <submittedName>
        <fullName evidence="1">STAS domain-containing protein</fullName>
    </submittedName>
</protein>
<accession>A0A5P3MRX0</accession>
<dbReference type="InterPro" id="IPR036513">
    <property type="entry name" value="STAS_dom_sf"/>
</dbReference>
<evidence type="ECO:0000313" key="1">
    <source>
        <dbReference type="EMBL" id="QEY23845.1"/>
    </source>
</evidence>
<keyword evidence="2" id="KW-1185">Reference proteome</keyword>
<gene>
    <name evidence="1" type="ORF">D0T90_04435</name>
</gene>
<dbReference type="Proteomes" id="UP000325536">
    <property type="component" value="Chromosome"/>
</dbReference>
<sequence length="91" mass="10260">MNSELRDGVLYIGGEVTVKTVTDTAYTHFKQQCRLQNLDTVDFASVSRADSACLSLLLTAQRLNPNVRFRHLPESVRALADLYEINDWLSS</sequence>
<proteinExistence type="predicted"/>
<organism evidence="1 2">
    <name type="scientific">Neisseria animalis</name>
    <dbReference type="NCBI Taxonomy" id="492"/>
    <lineage>
        <taxon>Bacteria</taxon>
        <taxon>Pseudomonadati</taxon>
        <taxon>Pseudomonadota</taxon>
        <taxon>Betaproteobacteria</taxon>
        <taxon>Neisseriales</taxon>
        <taxon>Neisseriaceae</taxon>
        <taxon>Neisseria</taxon>
    </lineage>
</organism>
<evidence type="ECO:0000313" key="2">
    <source>
        <dbReference type="Proteomes" id="UP000325536"/>
    </source>
</evidence>
<dbReference type="AlphaFoldDB" id="A0A5P3MRX0"/>
<reference evidence="1 2" key="1">
    <citation type="submission" date="2018-08" db="EMBL/GenBank/DDBJ databases">
        <title>Neisseria animalis ATCC 49930 complete genome.</title>
        <authorList>
            <person name="Veseli I.A."/>
            <person name="Mascarenhas dos Santos A.C."/>
            <person name="Buttler R."/>
            <person name="Pombert J.-F."/>
        </authorList>
    </citation>
    <scope>NUCLEOTIDE SEQUENCE [LARGE SCALE GENOMIC DNA]</scope>
    <source>
        <strain evidence="1 2">ATCC 49930</strain>
    </source>
</reference>
<dbReference type="KEGG" id="naq:D0T90_04435"/>